<keyword evidence="1" id="KW-0732">Signal</keyword>
<feature type="domain" description="DUF4168" evidence="2">
    <location>
        <begin position="90"/>
        <end position="146"/>
    </location>
</feature>
<feature type="signal peptide" evidence="1">
    <location>
        <begin position="1"/>
        <end position="28"/>
    </location>
</feature>
<evidence type="ECO:0000313" key="4">
    <source>
        <dbReference type="Proteomes" id="UP001500185"/>
    </source>
</evidence>
<dbReference type="EMBL" id="BAAAGG010000021">
    <property type="protein sequence ID" value="GAA0762174.1"/>
    <property type="molecule type" value="Genomic_DNA"/>
</dbReference>
<organism evidence="3 4">
    <name type="scientific">Psychroflexus lacisalsi</name>
    <dbReference type="NCBI Taxonomy" id="503928"/>
    <lineage>
        <taxon>Bacteria</taxon>
        <taxon>Pseudomonadati</taxon>
        <taxon>Bacteroidota</taxon>
        <taxon>Flavobacteriia</taxon>
        <taxon>Flavobacteriales</taxon>
        <taxon>Flavobacteriaceae</taxon>
        <taxon>Psychroflexus</taxon>
    </lineage>
</organism>
<evidence type="ECO:0000256" key="1">
    <source>
        <dbReference type="SAM" id="SignalP"/>
    </source>
</evidence>
<dbReference type="InterPro" id="IPR025433">
    <property type="entry name" value="DUF4168"/>
</dbReference>
<comment type="caution">
    <text evidence="3">The sequence shown here is derived from an EMBL/GenBank/DDBJ whole genome shotgun (WGS) entry which is preliminary data.</text>
</comment>
<evidence type="ECO:0000313" key="3">
    <source>
        <dbReference type="EMBL" id="GAA0762174.1"/>
    </source>
</evidence>
<name>A0ABP3VKF5_9FLAO</name>
<proteinExistence type="predicted"/>
<keyword evidence="4" id="KW-1185">Reference proteome</keyword>
<dbReference type="Pfam" id="PF13767">
    <property type="entry name" value="DUF4168"/>
    <property type="match status" value="2"/>
</dbReference>
<feature type="domain" description="DUF4168" evidence="2">
    <location>
        <begin position="32"/>
        <end position="80"/>
    </location>
</feature>
<reference evidence="4" key="1">
    <citation type="journal article" date="2019" name="Int. J. Syst. Evol. Microbiol.">
        <title>The Global Catalogue of Microorganisms (GCM) 10K type strain sequencing project: providing services to taxonomists for standard genome sequencing and annotation.</title>
        <authorList>
            <consortium name="The Broad Institute Genomics Platform"/>
            <consortium name="The Broad Institute Genome Sequencing Center for Infectious Disease"/>
            <person name="Wu L."/>
            <person name="Ma J."/>
        </authorList>
    </citation>
    <scope>NUCLEOTIDE SEQUENCE [LARGE SCALE GENOMIC DNA]</scope>
    <source>
        <strain evidence="4">JCM 16231</strain>
    </source>
</reference>
<dbReference type="Proteomes" id="UP001500185">
    <property type="component" value="Unassembled WGS sequence"/>
</dbReference>
<sequence length="164" mass="18706">MTNIKFKTMKKVFLTAGIFLFTVFAATAQTETTVTDAELQKFAEAYQSVQKSNMEIQQKMVVAIEDEGLTPQRFNEIYEAKMDPEKESDASEDEMAKQDAAMVVIQEIQTASQKEMENKVKEKGLTMQQFQKIGAQIQESPELQQKMQAMMMKQQTGKNPMKKN</sequence>
<feature type="chain" id="PRO_5046020639" description="DUF4168 domain-containing protein" evidence="1">
    <location>
        <begin position="29"/>
        <end position="164"/>
    </location>
</feature>
<protein>
    <recommendedName>
        <fullName evidence="2">DUF4168 domain-containing protein</fullName>
    </recommendedName>
</protein>
<accession>A0ABP3VKF5</accession>
<evidence type="ECO:0000259" key="2">
    <source>
        <dbReference type="Pfam" id="PF13767"/>
    </source>
</evidence>
<gene>
    <name evidence="3" type="ORF">GCM10009433_22330</name>
</gene>